<dbReference type="AlphaFoldDB" id="A0A1M6IIE3"/>
<gene>
    <name evidence="2" type="ORF">SAMN02745216_01493</name>
</gene>
<evidence type="ECO:0008006" key="4">
    <source>
        <dbReference type="Google" id="ProtNLM"/>
    </source>
</evidence>
<evidence type="ECO:0000313" key="2">
    <source>
        <dbReference type="EMBL" id="SHJ34195.1"/>
    </source>
</evidence>
<dbReference type="Proteomes" id="UP000183994">
    <property type="component" value="Unassembled WGS sequence"/>
</dbReference>
<proteinExistence type="predicted"/>
<evidence type="ECO:0000256" key="1">
    <source>
        <dbReference type="SAM" id="SignalP"/>
    </source>
</evidence>
<name>A0A1M6IIE3_9BACT</name>
<feature type="chain" id="PRO_5012522650" description="Esterase-like activity of phytase" evidence="1">
    <location>
        <begin position="25"/>
        <end position="336"/>
    </location>
</feature>
<dbReference type="OrthoDB" id="9812256at2"/>
<protein>
    <recommendedName>
        <fullName evidence="4">Esterase-like activity of phytase</fullName>
    </recommendedName>
</protein>
<accession>A0A1M6IIE3</accession>
<evidence type="ECO:0000313" key="3">
    <source>
        <dbReference type="Proteomes" id="UP000183994"/>
    </source>
</evidence>
<feature type="signal peptide" evidence="1">
    <location>
        <begin position="1"/>
        <end position="24"/>
    </location>
</feature>
<dbReference type="EMBL" id="FQZU01000006">
    <property type="protein sequence ID" value="SHJ34195.1"/>
    <property type="molecule type" value="Genomic_DNA"/>
</dbReference>
<organism evidence="2 3">
    <name type="scientific">Desulfatibacillum alkenivorans DSM 16219</name>
    <dbReference type="NCBI Taxonomy" id="1121393"/>
    <lineage>
        <taxon>Bacteria</taxon>
        <taxon>Pseudomonadati</taxon>
        <taxon>Thermodesulfobacteriota</taxon>
        <taxon>Desulfobacteria</taxon>
        <taxon>Desulfobacterales</taxon>
        <taxon>Desulfatibacillaceae</taxon>
        <taxon>Desulfatibacillum</taxon>
    </lineage>
</organism>
<dbReference type="RefSeq" id="WP_073474536.1">
    <property type="nucleotide sequence ID" value="NZ_FQZU01000006.1"/>
</dbReference>
<reference evidence="3" key="1">
    <citation type="submission" date="2016-11" db="EMBL/GenBank/DDBJ databases">
        <authorList>
            <person name="Varghese N."/>
            <person name="Submissions S."/>
        </authorList>
    </citation>
    <scope>NUCLEOTIDE SEQUENCE [LARGE SCALE GENOMIC DNA]</scope>
    <source>
        <strain evidence="3">DSM 16219</strain>
    </source>
</reference>
<keyword evidence="1" id="KW-0732">Signal</keyword>
<keyword evidence="3" id="KW-1185">Reference proteome</keyword>
<sequence length="336" mass="37151">MQKAFPLLIFSAILFLLSPAGTPAEELSNARAASVKEILLKGPASSPKAEFSGMDWHMERLILLPQYPEKFTHEGSPNLFAIPKTRILSYLNGTASQPIRPEHISFDMESVKNTVEKVSGRRGWQGFEAMAFSGDKAVFSIEAYGPHGMLGFLVRGRFQNKGAHIVLDKKSLTPIPMPVHISNKAYEAMFIAAGKVYAIYEANGLHDNPSPQVQVFDISGESGLSYLGALPFPPTEYRITDITAWSEGESLTAVNYYFPGDKRTLDPVPDPKGPVEQLVFFLFDGKTIAKRPEPPRSIINDAGKPRNWEGIVQLDDAGYLLVTDKWPKTILAFVPR</sequence>